<feature type="compositionally biased region" description="Polar residues" evidence="1">
    <location>
        <begin position="357"/>
        <end position="371"/>
    </location>
</feature>
<sequence>MYQGDEPIDGQQDQPAGGNAGGLARWRAIRDHLTRLLDDLNPVIVAPEIQEAHFELKPVVFNMLYSIGQFGGSHHEDARQHIRAFLEVYDSFRQQGVHEDVLRLKLFPYSLRDQARAWLSGVPAGSLESWADLYRSFLMRYNPPNMHTQLRNDIAYFRQADYESMMMLDASANGTLLEKSPKEAFEILDKIANNDYQFPTSRLGSGRRTPGRLDLDNNDSVLAQLSAIKNFLKNLQKPSDVCETKALSCVHCEGNHHANDCPIMHEQASYMGNFNRNSNNPYSNTYNQGWRQHPNFSWNNKGGANASSSSRQQNMNAPLGFQANMPWHSETQGNASESNNNSLEATMQEFISTTKTMLQEHSASIKHQGNDSPIEDDKGEKLDNEKTEEKHVNAAASAAPQPTRDEVRPTPPFPQRLKKHKEDLQFKKVYIVTKKRQVESYETVVVAYEYCAGRIDLPMKKKDQASSLFLVLLVTISWAMHYATLDQVST</sequence>
<comment type="caution">
    <text evidence="3">The sequence shown here is derived from an EMBL/GenBank/DDBJ whole genome shotgun (WGS) entry which is preliminary data.</text>
</comment>
<evidence type="ECO:0000256" key="1">
    <source>
        <dbReference type="SAM" id="MobiDB-lite"/>
    </source>
</evidence>
<dbReference type="Pfam" id="PF03732">
    <property type="entry name" value="Retrotrans_gag"/>
    <property type="match status" value="1"/>
</dbReference>
<dbReference type="Proteomes" id="UP001396334">
    <property type="component" value="Unassembled WGS sequence"/>
</dbReference>
<dbReference type="InterPro" id="IPR005162">
    <property type="entry name" value="Retrotrans_gag_dom"/>
</dbReference>
<evidence type="ECO:0000259" key="2">
    <source>
        <dbReference type="Pfam" id="PF03732"/>
    </source>
</evidence>
<name>A0ABR2PBX7_9ROSI</name>
<evidence type="ECO:0000313" key="3">
    <source>
        <dbReference type="EMBL" id="KAK8985786.1"/>
    </source>
</evidence>
<dbReference type="PANTHER" id="PTHR33223:SF6">
    <property type="entry name" value="CCHC-TYPE DOMAIN-CONTAINING PROTEIN"/>
    <property type="match status" value="1"/>
</dbReference>
<evidence type="ECO:0000313" key="4">
    <source>
        <dbReference type="Proteomes" id="UP001396334"/>
    </source>
</evidence>
<feature type="compositionally biased region" description="Basic and acidic residues" evidence="1">
    <location>
        <begin position="375"/>
        <end position="392"/>
    </location>
</feature>
<keyword evidence="4" id="KW-1185">Reference proteome</keyword>
<gene>
    <name evidence="3" type="ORF">V6N11_021639</name>
</gene>
<proteinExistence type="predicted"/>
<feature type="domain" description="Retrotransposon gag" evidence="2">
    <location>
        <begin position="105"/>
        <end position="163"/>
    </location>
</feature>
<protein>
    <recommendedName>
        <fullName evidence="2">Retrotransposon gag domain-containing protein</fullName>
    </recommendedName>
</protein>
<accession>A0ABR2PBX7</accession>
<feature type="region of interest" description="Disordered" evidence="1">
    <location>
        <begin position="1"/>
        <end position="21"/>
    </location>
</feature>
<dbReference type="EMBL" id="JBBPBN010000068">
    <property type="protein sequence ID" value="KAK8985786.1"/>
    <property type="molecule type" value="Genomic_DNA"/>
</dbReference>
<reference evidence="3 4" key="1">
    <citation type="journal article" date="2024" name="G3 (Bethesda)">
        <title>Genome assembly of Hibiscus sabdariffa L. provides insights into metabolisms of medicinal natural products.</title>
        <authorList>
            <person name="Kim T."/>
        </authorList>
    </citation>
    <scope>NUCLEOTIDE SEQUENCE [LARGE SCALE GENOMIC DNA]</scope>
    <source>
        <strain evidence="3">TK-2024</strain>
        <tissue evidence="3">Old leaves</tissue>
    </source>
</reference>
<feature type="region of interest" description="Disordered" evidence="1">
    <location>
        <begin position="357"/>
        <end position="416"/>
    </location>
</feature>
<dbReference type="PANTHER" id="PTHR33223">
    <property type="entry name" value="CCHC-TYPE DOMAIN-CONTAINING PROTEIN"/>
    <property type="match status" value="1"/>
</dbReference>
<feature type="region of interest" description="Disordered" evidence="1">
    <location>
        <begin position="293"/>
        <end position="316"/>
    </location>
</feature>
<organism evidence="3 4">
    <name type="scientific">Hibiscus sabdariffa</name>
    <name type="common">roselle</name>
    <dbReference type="NCBI Taxonomy" id="183260"/>
    <lineage>
        <taxon>Eukaryota</taxon>
        <taxon>Viridiplantae</taxon>
        <taxon>Streptophyta</taxon>
        <taxon>Embryophyta</taxon>
        <taxon>Tracheophyta</taxon>
        <taxon>Spermatophyta</taxon>
        <taxon>Magnoliopsida</taxon>
        <taxon>eudicotyledons</taxon>
        <taxon>Gunneridae</taxon>
        <taxon>Pentapetalae</taxon>
        <taxon>rosids</taxon>
        <taxon>malvids</taxon>
        <taxon>Malvales</taxon>
        <taxon>Malvaceae</taxon>
        <taxon>Malvoideae</taxon>
        <taxon>Hibiscus</taxon>
    </lineage>
</organism>